<evidence type="ECO:0000256" key="5">
    <source>
        <dbReference type="ARBA" id="ARBA00023077"/>
    </source>
</evidence>
<evidence type="ECO:0000313" key="13">
    <source>
        <dbReference type="Proteomes" id="UP001610063"/>
    </source>
</evidence>
<keyword evidence="3 8" id="KW-1134">Transmembrane beta strand</keyword>
<feature type="domain" description="TonB-dependent receptor plug" evidence="11">
    <location>
        <begin position="226"/>
        <end position="333"/>
    </location>
</feature>
<keyword evidence="4 8" id="KW-0812">Transmembrane</keyword>
<dbReference type="Pfam" id="PF07715">
    <property type="entry name" value="Plug"/>
    <property type="match status" value="1"/>
</dbReference>
<reference evidence="12 13" key="1">
    <citation type="journal article" date="2013" name="Int. J. Syst. Evol. Microbiol.">
        <title>Marinoscillum luteum sp. nov., isolated from marine sediment.</title>
        <authorList>
            <person name="Cha I.T."/>
            <person name="Park S.J."/>
            <person name="Kim S.J."/>
            <person name="Kim J.G."/>
            <person name="Jung M.Y."/>
            <person name="Shin K.S."/>
            <person name="Kwon K.K."/>
            <person name="Yang S.H."/>
            <person name="Seo Y.S."/>
            <person name="Rhee S.K."/>
        </authorList>
    </citation>
    <scope>NUCLEOTIDE SEQUENCE [LARGE SCALE GENOMIC DNA]</scope>
    <source>
        <strain evidence="12 13">KCTC 23939</strain>
    </source>
</reference>
<dbReference type="Proteomes" id="UP001610063">
    <property type="component" value="Unassembled WGS sequence"/>
</dbReference>
<dbReference type="Gene3D" id="2.40.170.20">
    <property type="entry name" value="TonB-dependent receptor, beta-barrel domain"/>
    <property type="match status" value="1"/>
</dbReference>
<evidence type="ECO:0000256" key="8">
    <source>
        <dbReference type="PROSITE-ProRule" id="PRU01360"/>
    </source>
</evidence>
<dbReference type="Gene3D" id="3.55.50.30">
    <property type="match status" value="1"/>
</dbReference>
<proteinExistence type="inferred from homology"/>
<evidence type="ECO:0000256" key="4">
    <source>
        <dbReference type="ARBA" id="ARBA00022692"/>
    </source>
</evidence>
<dbReference type="EMBL" id="JBIPKE010000019">
    <property type="protein sequence ID" value="MFH6985017.1"/>
    <property type="molecule type" value="Genomic_DNA"/>
</dbReference>
<gene>
    <name evidence="12" type="ORF">ACHKAR_16295</name>
</gene>
<organism evidence="12 13">
    <name type="scientific">Marinoscillum luteum</name>
    <dbReference type="NCBI Taxonomy" id="861051"/>
    <lineage>
        <taxon>Bacteria</taxon>
        <taxon>Pseudomonadati</taxon>
        <taxon>Bacteroidota</taxon>
        <taxon>Cytophagia</taxon>
        <taxon>Cytophagales</taxon>
        <taxon>Reichenbachiellaceae</taxon>
        <taxon>Marinoscillum</taxon>
    </lineage>
</organism>
<evidence type="ECO:0000256" key="6">
    <source>
        <dbReference type="ARBA" id="ARBA00023136"/>
    </source>
</evidence>
<feature type="domain" description="TonB-dependent receptor-like beta-barrel" evidence="10">
    <location>
        <begin position="549"/>
        <end position="1128"/>
    </location>
</feature>
<dbReference type="InterPro" id="IPR037066">
    <property type="entry name" value="Plug_dom_sf"/>
</dbReference>
<dbReference type="Pfam" id="PF00593">
    <property type="entry name" value="TonB_dep_Rec_b-barrel"/>
    <property type="match status" value="1"/>
</dbReference>
<name>A0ABW7NBZ1_9BACT</name>
<dbReference type="NCBIfam" id="TIGR04057">
    <property type="entry name" value="SusC_RagA_signa"/>
    <property type="match status" value="1"/>
</dbReference>
<evidence type="ECO:0000259" key="10">
    <source>
        <dbReference type="Pfam" id="PF00593"/>
    </source>
</evidence>
<dbReference type="RefSeq" id="WP_395418475.1">
    <property type="nucleotide sequence ID" value="NZ_JBIPKE010000019.1"/>
</dbReference>
<dbReference type="InterPro" id="IPR008969">
    <property type="entry name" value="CarboxyPept-like_regulatory"/>
</dbReference>
<dbReference type="InterPro" id="IPR000531">
    <property type="entry name" value="Beta-barrel_TonB"/>
</dbReference>
<evidence type="ECO:0000259" key="11">
    <source>
        <dbReference type="Pfam" id="PF07715"/>
    </source>
</evidence>
<dbReference type="Pfam" id="PF13715">
    <property type="entry name" value="CarbopepD_reg_2"/>
    <property type="match status" value="1"/>
</dbReference>
<evidence type="ECO:0000256" key="1">
    <source>
        <dbReference type="ARBA" id="ARBA00004571"/>
    </source>
</evidence>
<dbReference type="InterPro" id="IPR023996">
    <property type="entry name" value="TonB-dep_OMP_SusC/RagA"/>
</dbReference>
<evidence type="ECO:0000256" key="2">
    <source>
        <dbReference type="ARBA" id="ARBA00022448"/>
    </source>
</evidence>
<keyword evidence="2 8" id="KW-0813">Transport</keyword>
<evidence type="ECO:0000313" key="12">
    <source>
        <dbReference type="EMBL" id="MFH6985017.1"/>
    </source>
</evidence>
<keyword evidence="5 9" id="KW-0798">TonB box</keyword>
<dbReference type="SUPFAM" id="SSF56935">
    <property type="entry name" value="Porins"/>
    <property type="match status" value="1"/>
</dbReference>
<dbReference type="Gene3D" id="2.170.130.10">
    <property type="entry name" value="TonB-dependent receptor, plug domain"/>
    <property type="match status" value="1"/>
</dbReference>
<comment type="subcellular location">
    <subcellularLocation>
        <location evidence="1 8">Cell outer membrane</location>
        <topology evidence="1 8">Multi-pass membrane protein</topology>
    </subcellularLocation>
</comment>
<protein>
    <submittedName>
        <fullName evidence="12">SusC/RagA family TonB-linked outer membrane protein</fullName>
    </submittedName>
</protein>
<dbReference type="InterPro" id="IPR023997">
    <property type="entry name" value="TonB-dep_OMP_SusC/RagA_CS"/>
</dbReference>
<keyword evidence="7 8" id="KW-0998">Cell outer membrane</keyword>
<dbReference type="PROSITE" id="PS00018">
    <property type="entry name" value="EF_HAND_1"/>
    <property type="match status" value="1"/>
</dbReference>
<evidence type="ECO:0000256" key="3">
    <source>
        <dbReference type="ARBA" id="ARBA00022452"/>
    </source>
</evidence>
<dbReference type="InterPro" id="IPR018247">
    <property type="entry name" value="EF_Hand_1_Ca_BS"/>
</dbReference>
<evidence type="ECO:0000256" key="9">
    <source>
        <dbReference type="RuleBase" id="RU003357"/>
    </source>
</evidence>
<comment type="caution">
    <text evidence="12">The sequence shown here is derived from an EMBL/GenBank/DDBJ whole genome shotgun (WGS) entry which is preliminary data.</text>
</comment>
<dbReference type="InterPro" id="IPR036942">
    <property type="entry name" value="Beta-barrel_TonB_sf"/>
</dbReference>
<dbReference type="PROSITE" id="PS52016">
    <property type="entry name" value="TONB_DEPENDENT_REC_3"/>
    <property type="match status" value="1"/>
</dbReference>
<dbReference type="InterPro" id="IPR039426">
    <property type="entry name" value="TonB-dep_rcpt-like"/>
</dbReference>
<dbReference type="SUPFAM" id="SSF49464">
    <property type="entry name" value="Carboxypeptidase regulatory domain-like"/>
    <property type="match status" value="1"/>
</dbReference>
<dbReference type="NCBIfam" id="TIGR04056">
    <property type="entry name" value="OMP_RagA_SusC"/>
    <property type="match status" value="1"/>
</dbReference>
<sequence length="1182" mass="128864">MKNNLLREILTMSKLLFQVLFLQVIFATFLYAEETSAQNKSVYEIKVSIHAKDVSVIEVFKQLEEKTDFLFTYNDENIDANKVTLNRRNKSVGEILEDLSGLTDLRFKRINDNIHVNRSQAKNVSVEENYLTRQEFTVSGTVTDEDGAELPGVTVLIKGTATGTVTDLNGAYKLAVSDADALVFSSVGFLTQEVAINGRTTIDVAMNYDVQSLAEVVVTGYTSQRKADITGAVTVVDAEALNAIKAPSFSQKLAGRATGVTVSNSGSPGGGTNIRIRGISSFGSSDPLIIVDGVQIQGDKAMNGLNPNDIESMQILKDASASSIYGSRANAGVIIITTKQGKPGKIKVTYDGYAGVQNPVGGYNDILIKDPVDYARIQIAKNPALTNYYGGDPNNPVIPDYFFPVATSDNGTPDNADDDFLIPANPNEASYSFPDNLIMRSNKDGTDWWDAVFDPALITEHHFGISGGSENATFSSSVGYLKQDGTMINTGFERLSARLNSRVNSGKFTFGESLSVARSETVDQQGGNQNEQNTVTQTLLMNTIVPVYDVAGNYAGGKTNGFSNGKNPVAFAKNNKHDIGTDFRVLTNIFGEYELIEGLKVRSSFSVDFRQNFQPSANFPRYEDREVNSSNSYQETHQTYLNWVWTNTLEYNKKFGDDHSLKLLAGQEGVKNQFKQINGQVNDLAFIDPNVRFLNLSYSTFSSIGSQERVVALSSVFGQVDYSYKDKYLVSGVVRRDGTSEFLGDNRFGVFPAVSVGWRVSEESFMSGISFIDDLKVRGGWGITGNQNIPVSYNAYDRYGGRSPSDAGYDLGGTGGSMTPGFTLYRYGNPDTKWEENESMNIGLDASLIDGKVSVVFDVYQRDINDLIFDPTNAGSAGNSQASFRNVASMRNTGWDLGLGYRERFSGDLGFNAFLNLSHYKNEIVKLDGEASAIFPAGIDKRFGEVNVWQVGSPISSFYGYTNDGFFQDAADVAALDQAGAAIGRFRRKDLNGDGVINGDDLGVIGNPHPDLTMGLNLGLDYKGFDFSVMLFASIGNDIYNYNKLFTHFGQFNSNMSKDVLTDTWTENNRNASLPKLDGGDTFASQSSDFYVEDGSYLRAQNITLGYTIPTAGISSISSLRVYVQAQNAFTITGYSGIDPALSNANIGTAVDGRLQNDGWTGYDLGNYPASKIFMIGVNAAF</sequence>
<dbReference type="Gene3D" id="2.60.40.1120">
    <property type="entry name" value="Carboxypeptidase-like, regulatory domain"/>
    <property type="match status" value="1"/>
</dbReference>
<comment type="similarity">
    <text evidence="8 9">Belongs to the TonB-dependent receptor family.</text>
</comment>
<accession>A0ABW7NBZ1</accession>
<keyword evidence="13" id="KW-1185">Reference proteome</keyword>
<keyword evidence="6 8" id="KW-0472">Membrane</keyword>
<dbReference type="InterPro" id="IPR012910">
    <property type="entry name" value="Plug_dom"/>
</dbReference>
<evidence type="ECO:0000256" key="7">
    <source>
        <dbReference type="ARBA" id="ARBA00023237"/>
    </source>
</evidence>